<comment type="caution">
    <text evidence="5">The sequence shown here is derived from an EMBL/GenBank/DDBJ whole genome shotgun (WGS) entry which is preliminary data.</text>
</comment>
<evidence type="ECO:0000259" key="4">
    <source>
        <dbReference type="Pfam" id="PF07176"/>
    </source>
</evidence>
<keyword evidence="1" id="KW-0378">Hydrolase</keyword>
<dbReference type="PANTHER" id="PTHR10272">
    <property type="entry name" value="PLATELET-ACTIVATING FACTOR ACETYLHYDROLASE"/>
    <property type="match status" value="1"/>
</dbReference>
<dbReference type="Pfam" id="PF03403">
    <property type="entry name" value="PAF-AH_p_II"/>
    <property type="match status" value="1"/>
</dbReference>
<proteinExistence type="predicted"/>
<dbReference type="AlphaFoldDB" id="A0A3S1CSD1"/>
<dbReference type="GO" id="GO:0003847">
    <property type="term" value="F:1-alkyl-2-acetylglycerophosphocholine esterase activity"/>
    <property type="evidence" value="ECO:0007669"/>
    <property type="project" value="TreeGrafter"/>
</dbReference>
<dbReference type="PANTHER" id="PTHR10272:SF13">
    <property type="entry name" value="POLY(ETHYLENE TEREPHTHALATE) HYDROLASE"/>
    <property type="match status" value="1"/>
</dbReference>
<dbReference type="RefSeq" id="WP_127086449.1">
    <property type="nucleotide sequence ID" value="NZ_RSCL01000032.1"/>
</dbReference>
<protein>
    <recommendedName>
        <fullName evidence="4">DUF1400 domain-containing protein</fullName>
    </recommendedName>
</protein>
<sequence>MAQHRKIIELVVCLLGTFATTQVLGIGAAQAADTLVVRYGPFTEKITLLELQQIAQTGKIPSGYDIYTKGLSLGQRQQLVTALRTNVPISVVTMNNLLSTRIGSTILNDLSSIIRRRDNARFQAVRGALVLASTAPQGLSILSFIANYPSKQLEIDLPQAFKVAGSFNTAFWQTQRFMAAIEPRLSSRKVQLKLPLDASKPGSAEVQILKMDLDDKKRGRKIPLDLYWSKDVNSSKPVIIFSHGLGSVRTELKYLAEHLASHGYPVVTLEHPGSNEANVNSALVGKNRIMKPQEFLERPQDISFVLDQLDASNRNKSFSLTGKLATNNVIILGYSFGGSTALAVGGAEYQLEFLKQRCKENLAVVSLGEGMQCIAQELPENNYSFRDSRIKRVIALNPTTSLLFGDTGLSKVQVPTLVLAASADKTTPALTEQVISFDKLPNPKSLVGIVGATHLSVKDPNATLDQRGKIDTPISGGEIVGDQAVDVRNYVKSIVLASAAQLTPEAKKYEVFLTADYAQFASTQAFPIRLITQIPPEALAIAKELVQK</sequence>
<dbReference type="Gene3D" id="3.40.50.1820">
    <property type="entry name" value="alpha/beta hydrolase"/>
    <property type="match status" value="1"/>
</dbReference>
<accession>A0A3S1CSD1</accession>
<dbReference type="InterPro" id="IPR010802">
    <property type="entry name" value="DUF1400"/>
</dbReference>
<gene>
    <name evidence="5" type="ORF">DSM106972_084240</name>
</gene>
<evidence type="ECO:0000313" key="5">
    <source>
        <dbReference type="EMBL" id="RUS97476.1"/>
    </source>
</evidence>
<dbReference type="SUPFAM" id="SSF53474">
    <property type="entry name" value="alpha/beta-Hydrolases"/>
    <property type="match status" value="1"/>
</dbReference>
<dbReference type="Pfam" id="PF07176">
    <property type="entry name" value="DUF1400"/>
    <property type="match status" value="1"/>
</dbReference>
<keyword evidence="3" id="KW-0443">Lipid metabolism</keyword>
<reference evidence="5" key="1">
    <citation type="submission" date="2018-12" db="EMBL/GenBank/DDBJ databases">
        <authorList>
            <person name="Will S."/>
            <person name="Neumann-Schaal M."/>
            <person name="Henke P."/>
        </authorList>
    </citation>
    <scope>NUCLEOTIDE SEQUENCE</scope>
    <source>
        <strain evidence="5">PCC 7102</strain>
    </source>
</reference>
<dbReference type="EMBL" id="RSCL01000032">
    <property type="protein sequence ID" value="RUS97476.1"/>
    <property type="molecule type" value="Genomic_DNA"/>
</dbReference>
<keyword evidence="6" id="KW-1185">Reference proteome</keyword>
<organism evidence="5 6">
    <name type="scientific">Dulcicalothrix desertica PCC 7102</name>
    <dbReference type="NCBI Taxonomy" id="232991"/>
    <lineage>
        <taxon>Bacteria</taxon>
        <taxon>Bacillati</taxon>
        <taxon>Cyanobacteriota</taxon>
        <taxon>Cyanophyceae</taxon>
        <taxon>Nostocales</taxon>
        <taxon>Calotrichaceae</taxon>
        <taxon>Dulcicalothrix</taxon>
    </lineage>
</organism>
<evidence type="ECO:0000256" key="1">
    <source>
        <dbReference type="ARBA" id="ARBA00022801"/>
    </source>
</evidence>
<evidence type="ECO:0000256" key="2">
    <source>
        <dbReference type="ARBA" id="ARBA00022963"/>
    </source>
</evidence>
<evidence type="ECO:0000256" key="3">
    <source>
        <dbReference type="ARBA" id="ARBA00023098"/>
    </source>
</evidence>
<dbReference type="Proteomes" id="UP000271624">
    <property type="component" value="Unassembled WGS sequence"/>
</dbReference>
<name>A0A3S1CSD1_9CYAN</name>
<dbReference type="GO" id="GO:0016042">
    <property type="term" value="P:lipid catabolic process"/>
    <property type="evidence" value="ECO:0007669"/>
    <property type="project" value="UniProtKB-KW"/>
</dbReference>
<evidence type="ECO:0000313" key="6">
    <source>
        <dbReference type="Proteomes" id="UP000271624"/>
    </source>
</evidence>
<dbReference type="InterPro" id="IPR029058">
    <property type="entry name" value="AB_hydrolase_fold"/>
</dbReference>
<feature type="domain" description="DUF1400" evidence="4">
    <location>
        <begin position="31"/>
        <end position="156"/>
    </location>
</feature>
<dbReference type="OrthoDB" id="422423at2"/>
<reference evidence="5" key="2">
    <citation type="journal article" date="2019" name="Genome Biol. Evol.">
        <title>Day and night: Metabolic profiles and evolutionary relationships of six axenic non-marine cyanobacteria.</title>
        <authorList>
            <person name="Will S.E."/>
            <person name="Henke P."/>
            <person name="Boedeker C."/>
            <person name="Huang S."/>
            <person name="Brinkmann H."/>
            <person name="Rohde M."/>
            <person name="Jarek M."/>
            <person name="Friedl T."/>
            <person name="Seufert S."/>
            <person name="Schumacher M."/>
            <person name="Overmann J."/>
            <person name="Neumann-Schaal M."/>
            <person name="Petersen J."/>
        </authorList>
    </citation>
    <scope>NUCLEOTIDE SEQUENCE [LARGE SCALE GENOMIC DNA]</scope>
    <source>
        <strain evidence="5">PCC 7102</strain>
    </source>
</reference>
<keyword evidence="2" id="KW-0442">Lipid degradation</keyword>